<evidence type="ECO:0000256" key="6">
    <source>
        <dbReference type="ARBA" id="ARBA00022692"/>
    </source>
</evidence>
<keyword evidence="9" id="KW-0175">Coiled coil</keyword>
<dbReference type="STRING" id="246191.SAMN05660337_3255"/>
<evidence type="ECO:0000256" key="10">
    <source>
        <dbReference type="SAM" id="Phobius"/>
    </source>
</evidence>
<feature type="coiled-coil region" evidence="9">
    <location>
        <begin position="147"/>
        <end position="181"/>
    </location>
</feature>
<dbReference type="OrthoDB" id="5446037at2"/>
<evidence type="ECO:0000256" key="9">
    <source>
        <dbReference type="SAM" id="Coils"/>
    </source>
</evidence>
<dbReference type="PANTHER" id="PTHR30386">
    <property type="entry name" value="MEMBRANE FUSION SUBUNIT OF EMRAB-TOLC MULTIDRUG EFFLUX PUMP"/>
    <property type="match status" value="1"/>
</dbReference>
<dbReference type="AlphaFoldDB" id="A0A1G9L3I3"/>
<reference evidence="14" key="1">
    <citation type="submission" date="2016-10" db="EMBL/GenBank/DDBJ databases">
        <authorList>
            <person name="Varghese N."/>
            <person name="Submissions S."/>
        </authorList>
    </citation>
    <scope>NUCLEOTIDE SEQUENCE [LARGE SCALE GENOMIC DNA]</scope>
    <source>
        <strain evidence="14">DSM 16995</strain>
    </source>
</reference>
<comment type="subcellular location">
    <subcellularLocation>
        <location evidence="1">Cell inner membrane</location>
        <topology evidence="1">Single-pass membrane protein</topology>
    </subcellularLocation>
</comment>
<dbReference type="InterPro" id="IPR058781">
    <property type="entry name" value="HH_AprE-like"/>
</dbReference>
<keyword evidence="8 10" id="KW-0472">Membrane</keyword>
<feature type="coiled-coil region" evidence="9">
    <location>
        <begin position="220"/>
        <end position="276"/>
    </location>
</feature>
<feature type="domain" description="AprE-like long alpha-helical hairpin" evidence="11">
    <location>
        <begin position="106"/>
        <end position="276"/>
    </location>
</feature>
<evidence type="ECO:0000256" key="4">
    <source>
        <dbReference type="ARBA" id="ARBA00022475"/>
    </source>
</evidence>
<protein>
    <submittedName>
        <fullName evidence="13">HlyD family secretion protein</fullName>
    </submittedName>
</protein>
<dbReference type="RefSeq" id="WP_092163010.1">
    <property type="nucleotide sequence ID" value="NZ_FNGA01000006.1"/>
</dbReference>
<dbReference type="EMBL" id="FNGA01000006">
    <property type="protein sequence ID" value="SDL56549.1"/>
    <property type="molecule type" value="Genomic_DNA"/>
</dbReference>
<dbReference type="GO" id="GO:0005886">
    <property type="term" value="C:plasma membrane"/>
    <property type="evidence" value="ECO:0007669"/>
    <property type="project" value="UniProtKB-SubCell"/>
</dbReference>
<evidence type="ECO:0000256" key="8">
    <source>
        <dbReference type="ARBA" id="ARBA00023136"/>
    </source>
</evidence>
<dbReference type="Pfam" id="PF26002">
    <property type="entry name" value="Beta-barrel_AprE"/>
    <property type="match status" value="1"/>
</dbReference>
<gene>
    <name evidence="13" type="ORF">SAMN05660337_3255</name>
</gene>
<evidence type="ECO:0000313" key="13">
    <source>
        <dbReference type="EMBL" id="SDL56549.1"/>
    </source>
</evidence>
<feature type="domain" description="AprE-like beta-barrel" evidence="12">
    <location>
        <begin position="320"/>
        <end position="404"/>
    </location>
</feature>
<dbReference type="PANTHER" id="PTHR30386:SF26">
    <property type="entry name" value="TRANSPORT PROTEIN COMB"/>
    <property type="match status" value="1"/>
</dbReference>
<evidence type="ECO:0000256" key="3">
    <source>
        <dbReference type="ARBA" id="ARBA00022448"/>
    </source>
</evidence>
<evidence type="ECO:0000256" key="2">
    <source>
        <dbReference type="ARBA" id="ARBA00009477"/>
    </source>
</evidence>
<evidence type="ECO:0000313" key="14">
    <source>
        <dbReference type="Proteomes" id="UP000199053"/>
    </source>
</evidence>
<name>A0A1G9L3I3_9BACT</name>
<dbReference type="Gene3D" id="2.40.50.100">
    <property type="match status" value="1"/>
</dbReference>
<dbReference type="Pfam" id="PF25994">
    <property type="entry name" value="HH_AprE"/>
    <property type="match status" value="1"/>
</dbReference>
<dbReference type="InterPro" id="IPR010129">
    <property type="entry name" value="T1SS_HlyD"/>
</dbReference>
<sequence>MKRNSWKYNLFWSLERSMGNLVVLILILIFVISFLVWANFNQIEKTVRAQGVVETNLTDKIVGHFEGGIVENVFVREGDKVKKGQKLLTIANLNITKERNKSLIKLKLLKAKLGRLSAEIGNTTADLQKDSMDSEELGELQFARYRQDSLDEKINILKTQIQQTQAAIAASENHMENMLDEESVLKQQYDMLEPMVKKGIGSRQLLLQRKAELAKITTSIAEIFSKREEYSLEITELKQRIKGEQLNFYRDIREEMSTVSSEIQTVTEELNAANEQIIRSIIRSPIEGTIYKLSANTIGGIVRSGEALAEIVPSAATIRIEGKIQPSDRTKIWNGMLAKIRPSSYEFSNDTMLHAKIVNISAKTYFDDLTRAWYYRVIFDTVGDDINKTKNFLPGMIVEVNILSGEESVLEYLLSPITRGMRGALSEHNTR</sequence>
<keyword evidence="7 10" id="KW-1133">Transmembrane helix</keyword>
<proteinExistence type="inferred from homology"/>
<comment type="similarity">
    <text evidence="2">Belongs to the membrane fusion protein (MFP) (TC 8.A.1) family.</text>
</comment>
<evidence type="ECO:0000256" key="1">
    <source>
        <dbReference type="ARBA" id="ARBA00004377"/>
    </source>
</evidence>
<dbReference type="InterPro" id="IPR058982">
    <property type="entry name" value="Beta-barrel_AprE"/>
</dbReference>
<dbReference type="Proteomes" id="UP000199053">
    <property type="component" value="Unassembled WGS sequence"/>
</dbReference>
<accession>A0A1G9L3I3</accession>
<dbReference type="InterPro" id="IPR050739">
    <property type="entry name" value="MFP"/>
</dbReference>
<evidence type="ECO:0000259" key="12">
    <source>
        <dbReference type="Pfam" id="PF26002"/>
    </source>
</evidence>
<keyword evidence="6 10" id="KW-0812">Transmembrane</keyword>
<keyword evidence="4" id="KW-1003">Cell membrane</keyword>
<keyword evidence="3" id="KW-0813">Transport</keyword>
<organism evidence="13 14">
    <name type="scientific">Maridesulfovibrio ferrireducens</name>
    <dbReference type="NCBI Taxonomy" id="246191"/>
    <lineage>
        <taxon>Bacteria</taxon>
        <taxon>Pseudomonadati</taxon>
        <taxon>Thermodesulfobacteriota</taxon>
        <taxon>Desulfovibrionia</taxon>
        <taxon>Desulfovibrionales</taxon>
        <taxon>Desulfovibrionaceae</taxon>
        <taxon>Maridesulfovibrio</taxon>
    </lineage>
</organism>
<keyword evidence="5" id="KW-0997">Cell inner membrane</keyword>
<evidence type="ECO:0000256" key="5">
    <source>
        <dbReference type="ARBA" id="ARBA00022519"/>
    </source>
</evidence>
<feature type="transmembrane region" description="Helical" evidence="10">
    <location>
        <begin position="21"/>
        <end position="40"/>
    </location>
</feature>
<evidence type="ECO:0000256" key="7">
    <source>
        <dbReference type="ARBA" id="ARBA00022989"/>
    </source>
</evidence>
<dbReference type="PRINTS" id="PR01490">
    <property type="entry name" value="RTXTOXIND"/>
</dbReference>
<evidence type="ECO:0000259" key="11">
    <source>
        <dbReference type="Pfam" id="PF25994"/>
    </source>
</evidence>
<dbReference type="GO" id="GO:0015031">
    <property type="term" value="P:protein transport"/>
    <property type="evidence" value="ECO:0007669"/>
    <property type="project" value="InterPro"/>
</dbReference>
<dbReference type="NCBIfam" id="TIGR01843">
    <property type="entry name" value="type_I_hlyD"/>
    <property type="match status" value="1"/>
</dbReference>
<keyword evidence="14" id="KW-1185">Reference proteome</keyword>